<evidence type="ECO:0000256" key="6">
    <source>
        <dbReference type="ARBA" id="ARBA00022670"/>
    </source>
</evidence>
<evidence type="ECO:0000256" key="4">
    <source>
        <dbReference type="ARBA" id="ARBA00022525"/>
    </source>
</evidence>
<feature type="domain" description="Peptidase M14" evidence="18">
    <location>
        <begin position="817"/>
        <end position="1108"/>
    </location>
</feature>
<reference evidence="19" key="2">
    <citation type="submission" date="2020-05" db="UniProtKB">
        <authorList>
            <consortium name="EnsemblMetazoa"/>
        </authorList>
    </citation>
    <scope>IDENTIFICATION</scope>
    <source>
        <strain evidence="19">WRAIR2</strain>
    </source>
</reference>
<keyword evidence="5" id="KW-0121">Carboxypeptidase</keyword>
<dbReference type="GO" id="GO:0006508">
    <property type="term" value="P:proteolysis"/>
    <property type="evidence" value="ECO:0007669"/>
    <property type="project" value="UniProtKB-KW"/>
</dbReference>
<evidence type="ECO:0000256" key="16">
    <source>
        <dbReference type="SAM" id="MobiDB-lite"/>
    </source>
</evidence>
<dbReference type="SMART" id="SM00631">
    <property type="entry name" value="Zn_pept"/>
    <property type="match status" value="4"/>
</dbReference>
<sequence length="1505" mass="171255">MKYCAVVVLLALALVGQSSFAEPVSYRDYKVYSIRVDSVEKHSILKRWEDVRGVDFWDRAGYRVMIHPSLQEAFERFLNLNEFSYERIIEDVEATIEAERQYDQEYRRRKAASGRATVDFEHFWTNDEVNAYLDELAETHPELVHVETIGTTYLGKPIKSITISTNNGVAGSKPGVFIDGGIHAREWAAVMSVVYLIHELVEHSSSYADMLEKDWVIIPVANPDGYEYSHTDNRMWRKNRYPATALCTGIDLNRNWGYQWAFSSNPETQALSRVMRQYLTNLALYLAVHSYGDMILYPYGYAWPFIPVTNQAGHIALGELARDAVSAVGGPDYVVGNSAEILYTANGCSDDYAAGVIGARMKYCAVVVLIALALVGQSSFAEQVSYRDYKVYSIRVDSVEKHSILKRWEDVRGVDFWDRAGYRVMIHPSLQEAFERFLNLNEFFYERIIEDVEATIEAERQYDQEYRRRKAASGRATVDFEHFWTNDEVNAYLDELAVTYPGLVRVETIGTTHLGNPIKSITISTNNGVAGSKPVVFIDGGIHAREWAAVMSVVYLIHELVEHSSSYADMLEKDWVIIPVANPDGYGFSHTNNRMWRKNRFPATILCTGIDLNRNWDYMWAFSSNACSDSYAGTNAFSELETQALNRVMQRYGSNIALYLAVHTYGDMILYPYGYAWPFIPVTNQAGHIALGEQARDAVTAAGGPRYKLYTLYVEDDEQAEELHNWYTNGNLDFWSYGTINDSVTVMVNPLLQSYFEEMLDEVQLESELLEENVQSLLEHEQEQRNLHLLSKRRRPQKPQSPGSVDSSGEESIDFRHFWTLDEIYHYMNRLEKSFPNLVRVMTIGQTYENRSILAVSVSKDGRVNGTRPVVMVDAGIHAREWATHMSAVYLLHQLVEGADRNEEMLEKTDWVIVPVSNPDGYVYSYETNRLWRKNRFAENVLCTGTDINRNFPFRWGYTSHSCTDGYAGGNPGSEKETQALMLLMSQYARSIKMYLSLHSCGEYILYPYGYTYRRAPNAEELHALGLEAAEAVKKITGAEFDVGQASGLLYLATGSDDFIYGAYGVEYAYTLELSCGKRGYGFIIDTDQIEPIAAETFAMLKVFGAFEVYNVRPATQEQLTALLKWRATEVDVDFWDTPRLGRNARLMVTREEHKLVEEFLEQHDIEYDLVGEDVQELLNQENRRNKEHNRRIKRDSNSRATIDFDHFWTLDEIYDYLDELAAAYTGLVRVSEIGRTYENRPIKAITISTRGTVDQTRPIVFMDGGIHAREWAGVMSVMYMIHEYVEHSDQYAAQLSNTDYVIVPVANPDGYAYTHAQNRLWRKNRSPNNVLCYGVDLNRNFPYQWDFTTTECTNNFAGQAASSENETKAIIALMDQYRPAIRMYLAVHTYGEMILWPWGYDFLHAPNAAELQRLGEQARDALVAAGGPEYEVGNASDVLYTASGASDDYAYSLGIPYSYTIELTGGGKEGFDLPAADLARVTSQTFVMLQVFGQHAGTLSMGRT</sequence>
<feature type="coiled-coil region" evidence="15">
    <location>
        <begin position="1172"/>
        <end position="1199"/>
    </location>
</feature>
<dbReference type="InterPro" id="IPR003146">
    <property type="entry name" value="M14A_act_pep"/>
</dbReference>
<evidence type="ECO:0000256" key="2">
    <source>
        <dbReference type="ARBA" id="ARBA00004613"/>
    </source>
</evidence>
<feature type="chain" id="PRO_5008129577" description="Peptidase M14 domain-containing protein" evidence="17">
    <location>
        <begin position="22"/>
        <end position="1505"/>
    </location>
</feature>
<comment type="subcellular location">
    <subcellularLocation>
        <location evidence="2">Secreted</location>
    </subcellularLocation>
</comment>
<dbReference type="Gene3D" id="3.30.70.340">
    <property type="entry name" value="Metallocarboxypeptidase-like"/>
    <property type="match status" value="3"/>
</dbReference>
<dbReference type="PROSITE" id="PS52035">
    <property type="entry name" value="PEPTIDASE_M14"/>
    <property type="match status" value="4"/>
</dbReference>
<dbReference type="SUPFAM" id="SSF53187">
    <property type="entry name" value="Zn-dependent exopeptidases"/>
    <property type="match status" value="4"/>
</dbReference>
<feature type="active site" description="Proton donor/acceptor" evidence="14">
    <location>
        <position position="758"/>
    </location>
</feature>
<evidence type="ECO:0000259" key="18">
    <source>
        <dbReference type="PROSITE" id="PS52035"/>
    </source>
</evidence>
<evidence type="ECO:0000256" key="12">
    <source>
        <dbReference type="ARBA" id="ARBA00023157"/>
    </source>
</evidence>
<keyword evidence="9" id="KW-0378">Hydrolase</keyword>
<feature type="signal peptide" evidence="17">
    <location>
        <begin position="1"/>
        <end position="21"/>
    </location>
</feature>
<dbReference type="InterPro" id="IPR036990">
    <property type="entry name" value="M14A-like_propep"/>
</dbReference>
<evidence type="ECO:0000256" key="7">
    <source>
        <dbReference type="ARBA" id="ARBA00022723"/>
    </source>
</evidence>
<feature type="compositionally biased region" description="Polar residues" evidence="16">
    <location>
        <begin position="798"/>
        <end position="807"/>
    </location>
</feature>
<dbReference type="Pfam" id="PF02244">
    <property type="entry name" value="Propep_M14"/>
    <property type="match status" value="3"/>
</dbReference>
<evidence type="ECO:0000256" key="3">
    <source>
        <dbReference type="ARBA" id="ARBA00005988"/>
    </source>
</evidence>
<keyword evidence="11" id="KW-0482">Metalloprotease</keyword>
<dbReference type="Pfam" id="PF00246">
    <property type="entry name" value="Peptidase_M14"/>
    <property type="match status" value="4"/>
</dbReference>
<dbReference type="FunFam" id="3.40.630.10:FF:000040">
    <property type="entry name" value="zinc carboxypeptidase"/>
    <property type="match status" value="2"/>
</dbReference>
<keyword evidence="10" id="KW-0862">Zinc</keyword>
<dbReference type="Gene3D" id="3.40.630.10">
    <property type="entry name" value="Zn peptidases"/>
    <property type="match status" value="4"/>
</dbReference>
<evidence type="ECO:0000256" key="5">
    <source>
        <dbReference type="ARBA" id="ARBA00022645"/>
    </source>
</evidence>
<dbReference type="SUPFAM" id="SSF54897">
    <property type="entry name" value="Protease propeptides/inhibitors"/>
    <property type="match status" value="4"/>
</dbReference>
<protein>
    <recommendedName>
        <fullName evidence="18">Peptidase M14 domain-containing protein</fullName>
    </recommendedName>
</protein>
<accession>A0A182N972</accession>
<dbReference type="PRINTS" id="PR00765">
    <property type="entry name" value="CRBOXYPTASEA"/>
</dbReference>
<organism evidence="19 20">
    <name type="scientific">Anopheles dirus</name>
    <dbReference type="NCBI Taxonomy" id="7168"/>
    <lineage>
        <taxon>Eukaryota</taxon>
        <taxon>Metazoa</taxon>
        <taxon>Ecdysozoa</taxon>
        <taxon>Arthropoda</taxon>
        <taxon>Hexapoda</taxon>
        <taxon>Insecta</taxon>
        <taxon>Pterygota</taxon>
        <taxon>Neoptera</taxon>
        <taxon>Endopterygota</taxon>
        <taxon>Diptera</taxon>
        <taxon>Nematocera</taxon>
        <taxon>Culicoidea</taxon>
        <taxon>Culicidae</taxon>
        <taxon>Anophelinae</taxon>
        <taxon>Anopheles</taxon>
    </lineage>
</organism>
<dbReference type="FunFam" id="3.40.630.10:FF:000084">
    <property type="entry name" value="Carboxypeptidase B2"/>
    <property type="match status" value="2"/>
</dbReference>
<dbReference type="GO" id="GO:0004181">
    <property type="term" value="F:metallocarboxypeptidase activity"/>
    <property type="evidence" value="ECO:0007669"/>
    <property type="project" value="InterPro"/>
</dbReference>
<dbReference type="VEuPathDB" id="VectorBase:ADIR004196"/>
<evidence type="ECO:0000313" key="19">
    <source>
        <dbReference type="EnsemblMetazoa" id="ADIR004196-PA"/>
    </source>
</evidence>
<keyword evidence="15" id="KW-0175">Coiled coil</keyword>
<keyword evidence="8 17" id="KW-0732">Signal</keyword>
<keyword evidence="4" id="KW-0964">Secreted</keyword>
<dbReference type="PANTHER" id="PTHR11705:SF140">
    <property type="entry name" value="FI02848P-RELATED"/>
    <property type="match status" value="1"/>
</dbReference>
<name>A0A182N972_9DIPT</name>
<comment type="similarity">
    <text evidence="3 14">Belongs to the peptidase M14 family.</text>
</comment>
<feature type="region of interest" description="Disordered" evidence="16">
    <location>
        <begin position="788"/>
        <end position="810"/>
    </location>
</feature>
<evidence type="ECO:0000256" key="1">
    <source>
        <dbReference type="ARBA" id="ARBA00001947"/>
    </source>
</evidence>
<keyword evidence="12" id="KW-1015">Disulfide bond</keyword>
<evidence type="ECO:0000256" key="17">
    <source>
        <dbReference type="SAM" id="SignalP"/>
    </source>
</evidence>
<feature type="active site" description="Proton donor/acceptor" evidence="14">
    <location>
        <position position="1073"/>
    </location>
</feature>
<dbReference type="GO" id="GO:0005615">
    <property type="term" value="C:extracellular space"/>
    <property type="evidence" value="ECO:0007669"/>
    <property type="project" value="TreeGrafter"/>
</dbReference>
<evidence type="ECO:0000256" key="10">
    <source>
        <dbReference type="ARBA" id="ARBA00022833"/>
    </source>
</evidence>
<comment type="function">
    <text evidence="13">Involved in the digestion of the blood meal.</text>
</comment>
<dbReference type="CDD" id="cd03860">
    <property type="entry name" value="M14_CP_A-B_like"/>
    <property type="match status" value="1"/>
</dbReference>
<dbReference type="InterPro" id="IPR000834">
    <property type="entry name" value="Peptidase_M14"/>
</dbReference>
<feature type="domain" description="Peptidase M14" evidence="18">
    <location>
        <begin position="122"/>
        <end position="387"/>
    </location>
</feature>
<keyword evidence="20" id="KW-1185">Reference proteome</keyword>
<dbReference type="PANTHER" id="PTHR11705">
    <property type="entry name" value="PROTEASE FAMILY M14 CARBOXYPEPTIDASE A,B"/>
    <property type="match status" value="1"/>
</dbReference>
<evidence type="ECO:0000256" key="14">
    <source>
        <dbReference type="PROSITE-ProRule" id="PRU01379"/>
    </source>
</evidence>
<feature type="active site" description="Proton donor/acceptor" evidence="14">
    <location>
        <position position="1463"/>
    </location>
</feature>
<reference evidence="20" key="1">
    <citation type="submission" date="2013-03" db="EMBL/GenBank/DDBJ databases">
        <title>The Genome Sequence of Anopheles dirus WRAIR2.</title>
        <authorList>
            <consortium name="The Broad Institute Genomics Platform"/>
            <person name="Neafsey D.E."/>
            <person name="Walton C."/>
            <person name="Walker B."/>
            <person name="Young S.K."/>
            <person name="Zeng Q."/>
            <person name="Gargeya S."/>
            <person name="Fitzgerald M."/>
            <person name="Haas B."/>
            <person name="Abouelleil A."/>
            <person name="Allen A.W."/>
            <person name="Alvarado L."/>
            <person name="Arachchi H.M."/>
            <person name="Berlin A.M."/>
            <person name="Chapman S.B."/>
            <person name="Gainer-Dewar J."/>
            <person name="Goldberg J."/>
            <person name="Griggs A."/>
            <person name="Gujja S."/>
            <person name="Hansen M."/>
            <person name="Howarth C."/>
            <person name="Imamovic A."/>
            <person name="Ireland A."/>
            <person name="Larimer J."/>
            <person name="McCowan C."/>
            <person name="Murphy C."/>
            <person name="Pearson M."/>
            <person name="Poon T.W."/>
            <person name="Priest M."/>
            <person name="Roberts A."/>
            <person name="Saif S."/>
            <person name="Shea T."/>
            <person name="Sisk P."/>
            <person name="Sykes S."/>
            <person name="Wortman J."/>
            <person name="Nusbaum C."/>
            <person name="Birren B."/>
        </authorList>
    </citation>
    <scope>NUCLEOTIDE SEQUENCE [LARGE SCALE GENOMIC DNA]</scope>
    <source>
        <strain evidence="20">WRAIR2</strain>
    </source>
</reference>
<evidence type="ECO:0000256" key="9">
    <source>
        <dbReference type="ARBA" id="ARBA00022801"/>
    </source>
</evidence>
<dbReference type="STRING" id="7168.A0A182N972"/>
<feature type="domain" description="Peptidase M14" evidence="18">
    <location>
        <begin position="1207"/>
        <end position="1497"/>
    </location>
</feature>
<evidence type="ECO:0000256" key="15">
    <source>
        <dbReference type="SAM" id="Coils"/>
    </source>
</evidence>
<dbReference type="Proteomes" id="UP000075884">
    <property type="component" value="Unassembled WGS sequence"/>
</dbReference>
<evidence type="ECO:0000256" key="8">
    <source>
        <dbReference type="ARBA" id="ARBA00022729"/>
    </source>
</evidence>
<comment type="caution">
    <text evidence="14">Lacks conserved residue(s) required for the propagation of feature annotation.</text>
</comment>
<evidence type="ECO:0000256" key="11">
    <source>
        <dbReference type="ARBA" id="ARBA00023049"/>
    </source>
</evidence>
<keyword evidence="6" id="KW-0645">Protease</keyword>
<proteinExistence type="inferred from homology"/>
<dbReference type="EnsemblMetazoa" id="ADIR004196-RA">
    <property type="protein sequence ID" value="ADIR004196-PA"/>
    <property type="gene ID" value="ADIR004196"/>
</dbReference>
<evidence type="ECO:0000256" key="13">
    <source>
        <dbReference type="ARBA" id="ARBA00057299"/>
    </source>
</evidence>
<evidence type="ECO:0000313" key="20">
    <source>
        <dbReference type="Proteomes" id="UP000075884"/>
    </source>
</evidence>
<dbReference type="GO" id="GO:0008270">
    <property type="term" value="F:zinc ion binding"/>
    <property type="evidence" value="ECO:0007669"/>
    <property type="project" value="InterPro"/>
</dbReference>
<comment type="cofactor">
    <cofactor evidence="1">
        <name>Zn(2+)</name>
        <dbReference type="ChEBI" id="CHEBI:29105"/>
    </cofactor>
</comment>
<keyword evidence="7" id="KW-0479">Metal-binding</keyword>
<feature type="domain" description="Peptidase M14" evidence="18">
    <location>
        <begin position="482"/>
        <end position="781"/>
    </location>
</feature>